<protein>
    <submittedName>
        <fullName evidence="3">PAP2 family protein</fullName>
    </submittedName>
</protein>
<name>B0PCI0_9FIRM</name>
<organism evidence="3 4">
    <name type="scientific">Anaerotruncus colihominis DSM 17241</name>
    <dbReference type="NCBI Taxonomy" id="445972"/>
    <lineage>
        <taxon>Bacteria</taxon>
        <taxon>Bacillati</taxon>
        <taxon>Bacillota</taxon>
        <taxon>Clostridia</taxon>
        <taxon>Eubacteriales</taxon>
        <taxon>Oscillospiraceae</taxon>
        <taxon>Anaerotruncus</taxon>
    </lineage>
</organism>
<keyword evidence="1" id="KW-0812">Transmembrane</keyword>
<evidence type="ECO:0000313" key="4">
    <source>
        <dbReference type="Proteomes" id="UP000003803"/>
    </source>
</evidence>
<sequence length="176" mass="19309">MIKENIMDLTIVNWIATHLRCPPLDFLMPVITMLGEYGFIWIAVCIFLLARKQTRRMGCACALSLLIAFVCGEIVLKNIVQRARPFTHLPDLTLLIAPPGSFSFPSGHTGSSFAAACSLTLSNRRNGWWAIPMAVLIAFSRLYLSVHYPTDILAGALLGLFSALAACWLLRGGAQT</sequence>
<evidence type="ECO:0000313" key="3">
    <source>
        <dbReference type="EMBL" id="EDS10936.1"/>
    </source>
</evidence>
<gene>
    <name evidence="3" type="ORF">ANACOL_02490</name>
</gene>
<dbReference type="PANTHER" id="PTHR14969:SF13">
    <property type="entry name" value="AT30094P"/>
    <property type="match status" value="1"/>
</dbReference>
<feature type="transmembrane region" description="Helical" evidence="1">
    <location>
        <begin position="57"/>
        <end position="80"/>
    </location>
</feature>
<accession>B0PCI0</accession>
<dbReference type="PANTHER" id="PTHR14969">
    <property type="entry name" value="SPHINGOSINE-1-PHOSPHATE PHOSPHOHYDROLASE"/>
    <property type="match status" value="1"/>
</dbReference>
<dbReference type="InterPro" id="IPR036938">
    <property type="entry name" value="PAP2/HPO_sf"/>
</dbReference>
<dbReference type="AlphaFoldDB" id="B0PCI0"/>
<dbReference type="SMART" id="SM00014">
    <property type="entry name" value="acidPPc"/>
    <property type="match status" value="1"/>
</dbReference>
<reference evidence="3" key="2">
    <citation type="submission" date="2013-09" db="EMBL/GenBank/DDBJ databases">
        <title>Draft genome sequence of Anaerotruncus colihominis(DSM 17241).</title>
        <authorList>
            <person name="Sudarsanam P."/>
            <person name="Ley R."/>
            <person name="Guruge J."/>
            <person name="Turnbaugh P.J."/>
            <person name="Mahowald M."/>
            <person name="Liep D."/>
            <person name="Gordon J."/>
        </authorList>
    </citation>
    <scope>NUCLEOTIDE SEQUENCE</scope>
    <source>
        <strain evidence="3">DSM 17241</strain>
    </source>
</reference>
<evidence type="ECO:0000259" key="2">
    <source>
        <dbReference type="SMART" id="SM00014"/>
    </source>
</evidence>
<dbReference type="HOGENOM" id="CLU_072573_10_3_9"/>
<dbReference type="Proteomes" id="UP000003803">
    <property type="component" value="Unassembled WGS sequence"/>
</dbReference>
<reference evidence="3" key="1">
    <citation type="submission" date="2007-11" db="EMBL/GenBank/DDBJ databases">
        <authorList>
            <person name="Fulton L."/>
            <person name="Clifton S."/>
            <person name="Fulton B."/>
            <person name="Xu J."/>
            <person name="Minx P."/>
            <person name="Pepin K.H."/>
            <person name="Johnson M."/>
            <person name="Thiruvilangam P."/>
            <person name="Bhonagiri V."/>
            <person name="Nash W.E."/>
            <person name="Mardis E.R."/>
            <person name="Wilson R.K."/>
        </authorList>
    </citation>
    <scope>NUCLEOTIDE SEQUENCE [LARGE SCALE GENOMIC DNA]</scope>
    <source>
        <strain evidence="3">DSM 17241</strain>
    </source>
</reference>
<comment type="caution">
    <text evidence="3">The sequence shown here is derived from an EMBL/GenBank/DDBJ whole genome shotgun (WGS) entry which is preliminary data.</text>
</comment>
<dbReference type="InterPro" id="IPR000326">
    <property type="entry name" value="PAP2/HPO"/>
</dbReference>
<dbReference type="STRING" id="169435.ERS852551_03602"/>
<dbReference type="Gene3D" id="1.20.144.10">
    <property type="entry name" value="Phosphatidic acid phosphatase type 2/haloperoxidase"/>
    <property type="match status" value="2"/>
</dbReference>
<dbReference type="eggNOG" id="COG0671">
    <property type="taxonomic scope" value="Bacteria"/>
</dbReference>
<dbReference type="SUPFAM" id="SSF48317">
    <property type="entry name" value="Acid phosphatase/Vanadium-dependent haloperoxidase"/>
    <property type="match status" value="1"/>
</dbReference>
<keyword evidence="1" id="KW-1133">Transmembrane helix</keyword>
<proteinExistence type="predicted"/>
<feature type="transmembrane region" description="Helical" evidence="1">
    <location>
        <begin position="128"/>
        <end position="146"/>
    </location>
</feature>
<keyword evidence="4" id="KW-1185">Reference proteome</keyword>
<evidence type="ECO:0000256" key="1">
    <source>
        <dbReference type="SAM" id="Phobius"/>
    </source>
</evidence>
<dbReference type="EMBL" id="ABGD02000019">
    <property type="protein sequence ID" value="EDS10936.1"/>
    <property type="molecule type" value="Genomic_DNA"/>
</dbReference>
<feature type="transmembrane region" description="Helical" evidence="1">
    <location>
        <begin position="26"/>
        <end position="50"/>
    </location>
</feature>
<feature type="domain" description="Phosphatidic acid phosphatase type 2/haloperoxidase" evidence="2">
    <location>
        <begin position="57"/>
        <end position="167"/>
    </location>
</feature>
<dbReference type="Pfam" id="PF01569">
    <property type="entry name" value="PAP2"/>
    <property type="match status" value="1"/>
</dbReference>
<feature type="transmembrane region" description="Helical" evidence="1">
    <location>
        <begin position="152"/>
        <end position="170"/>
    </location>
</feature>
<keyword evidence="1" id="KW-0472">Membrane</keyword>